<name>A0A923NMC1_9FIRM</name>
<dbReference type="PANTHER" id="PTHR34071:SF2">
    <property type="entry name" value="FLAVIN-NUCLEOTIDE-BINDING PROTEIN"/>
    <property type="match status" value="1"/>
</dbReference>
<dbReference type="InterPro" id="IPR024747">
    <property type="entry name" value="Pyridox_Oxase-rel"/>
</dbReference>
<dbReference type="Pfam" id="PF12900">
    <property type="entry name" value="Pyridox_ox_2"/>
    <property type="match status" value="1"/>
</dbReference>
<accession>A0A923NMC1</accession>
<dbReference type="EMBL" id="JACRYT010000007">
    <property type="protein sequence ID" value="MBC6679802.1"/>
    <property type="molecule type" value="Genomic_DNA"/>
</dbReference>
<gene>
    <name evidence="1" type="ORF">H9L42_08170</name>
</gene>
<proteinExistence type="predicted"/>
<dbReference type="AlphaFoldDB" id="A0A923NMC1"/>
<sequence length="159" mass="18019">MNREMHKKERQVSDERAKEMLLEATEGTLAMHGDDGYPYALPMNYVYLNGAIYIHTADYGYKIDALKANQKVCFSVIVRSKIAPELYTTRYESVVATGDAEFIEDEAERQLVMETIVDRFSPGLREGGMKFIKAAIARTAIIKINIREMKGKAFRAEGL</sequence>
<evidence type="ECO:0000313" key="1">
    <source>
        <dbReference type="EMBL" id="MBC6679802.1"/>
    </source>
</evidence>
<comment type="caution">
    <text evidence="1">The sequence shown here is derived from an EMBL/GenBank/DDBJ whole genome shotgun (WGS) entry which is preliminary data.</text>
</comment>
<evidence type="ECO:0000313" key="2">
    <source>
        <dbReference type="Proteomes" id="UP000602647"/>
    </source>
</evidence>
<organism evidence="1 2">
    <name type="scientific">Zhenpiania hominis</name>
    <dbReference type="NCBI Taxonomy" id="2763644"/>
    <lineage>
        <taxon>Bacteria</taxon>
        <taxon>Bacillati</taxon>
        <taxon>Bacillota</taxon>
        <taxon>Clostridia</taxon>
        <taxon>Peptostreptococcales</taxon>
        <taxon>Anaerovoracaceae</taxon>
        <taxon>Zhenpiania</taxon>
    </lineage>
</organism>
<dbReference type="PANTHER" id="PTHR34071">
    <property type="entry name" value="5-NITROIMIDAZOLE ANTIBIOTICS RESISTANCE PROTEIN, NIMA-FAMILY-RELATED PROTEIN-RELATED"/>
    <property type="match status" value="1"/>
</dbReference>
<dbReference type="RefSeq" id="WP_187302908.1">
    <property type="nucleotide sequence ID" value="NZ_CBCTON010000011.1"/>
</dbReference>
<dbReference type="SUPFAM" id="SSF50475">
    <property type="entry name" value="FMN-binding split barrel"/>
    <property type="match status" value="1"/>
</dbReference>
<keyword evidence="2" id="KW-1185">Reference proteome</keyword>
<protein>
    <submittedName>
        <fullName evidence="1">Pyridoxamine 5'-phosphate oxidase family protein</fullName>
    </submittedName>
</protein>
<dbReference type="Gene3D" id="2.30.110.10">
    <property type="entry name" value="Electron Transport, Fmn-binding Protein, Chain A"/>
    <property type="match status" value="1"/>
</dbReference>
<reference evidence="1" key="1">
    <citation type="submission" date="2020-08" db="EMBL/GenBank/DDBJ databases">
        <title>Genome public.</title>
        <authorList>
            <person name="Liu C."/>
            <person name="Sun Q."/>
        </authorList>
    </citation>
    <scope>NUCLEOTIDE SEQUENCE</scope>
    <source>
        <strain evidence="1">BX12</strain>
    </source>
</reference>
<dbReference type="Proteomes" id="UP000602647">
    <property type="component" value="Unassembled WGS sequence"/>
</dbReference>
<dbReference type="InterPro" id="IPR012349">
    <property type="entry name" value="Split_barrel_FMN-bd"/>
</dbReference>